<dbReference type="RefSeq" id="WP_285998266.1">
    <property type="nucleotide sequence ID" value="NZ_CP127295.1"/>
</dbReference>
<evidence type="ECO:0000259" key="1">
    <source>
        <dbReference type="Pfam" id="PF21311"/>
    </source>
</evidence>
<proteinExistence type="predicted"/>
<accession>A0A9Y2JQ56</accession>
<organism evidence="2 3">
    <name type="scientific">Amycolatopsis mongoliensis</name>
    <dbReference type="NCBI Taxonomy" id="715475"/>
    <lineage>
        <taxon>Bacteria</taxon>
        <taxon>Bacillati</taxon>
        <taxon>Actinomycetota</taxon>
        <taxon>Actinomycetes</taxon>
        <taxon>Pseudonocardiales</taxon>
        <taxon>Pseudonocardiaceae</taxon>
        <taxon>Amycolatopsis</taxon>
    </lineage>
</organism>
<keyword evidence="3" id="KW-1185">Reference proteome</keyword>
<dbReference type="Proteomes" id="UP001239397">
    <property type="component" value="Chromosome"/>
</dbReference>
<feature type="domain" description="P68 RBP/TagC-like beta-propeller" evidence="1">
    <location>
        <begin position="1"/>
        <end position="58"/>
    </location>
</feature>
<evidence type="ECO:0000313" key="3">
    <source>
        <dbReference type="Proteomes" id="UP001239397"/>
    </source>
</evidence>
<sequence length="85" mass="8937">MQGFAFDNVNRRLFVVQARNGTSGDDLCVNQLGFGGEVLGSMHLGHAGHGVSIGVQPVGTALARFKFVDGGTSSVKKPPDRRAPQ</sequence>
<dbReference type="KEGG" id="amog:QRX60_48790"/>
<dbReference type="EMBL" id="CP127295">
    <property type="protein sequence ID" value="WIY01825.1"/>
    <property type="molecule type" value="Genomic_DNA"/>
</dbReference>
<protein>
    <recommendedName>
        <fullName evidence="1">P68 RBP/TagC-like beta-propeller domain-containing protein</fullName>
    </recommendedName>
</protein>
<evidence type="ECO:0000313" key="2">
    <source>
        <dbReference type="EMBL" id="WIY01825.1"/>
    </source>
</evidence>
<dbReference type="InterPro" id="IPR048799">
    <property type="entry name" value="P68_RBP_TagC-like_beta-prop"/>
</dbReference>
<reference evidence="2 3" key="1">
    <citation type="submission" date="2023-06" db="EMBL/GenBank/DDBJ databases">
        <authorList>
            <person name="Oyuntsetseg B."/>
            <person name="Kim S.B."/>
        </authorList>
    </citation>
    <scope>NUCLEOTIDE SEQUENCE [LARGE SCALE GENOMIC DNA]</scope>
    <source>
        <strain evidence="2 3">4-36</strain>
    </source>
</reference>
<dbReference type="Pfam" id="PF21311">
    <property type="entry name" value="Phage_RBD_prop"/>
    <property type="match status" value="1"/>
</dbReference>
<gene>
    <name evidence="2" type="ORF">QRX60_48790</name>
</gene>
<dbReference type="AlphaFoldDB" id="A0A9Y2JQ56"/>
<name>A0A9Y2JQ56_9PSEU</name>